<dbReference type="EMBL" id="CP138582">
    <property type="protein sequence ID" value="WPG99639.1"/>
    <property type="molecule type" value="Genomic_DNA"/>
</dbReference>
<evidence type="ECO:0000313" key="8">
    <source>
        <dbReference type="Proteomes" id="UP001303373"/>
    </source>
</evidence>
<evidence type="ECO:0000259" key="4">
    <source>
        <dbReference type="Pfam" id="PF12783"/>
    </source>
</evidence>
<evidence type="ECO:0008006" key="9">
    <source>
        <dbReference type="Google" id="ProtNLM"/>
    </source>
</evidence>
<dbReference type="InterPro" id="IPR032817">
    <property type="entry name" value="Mon2_C"/>
</dbReference>
<dbReference type="InterPro" id="IPR032691">
    <property type="entry name" value="Mon2/Sec7/BIG1-like_HUS"/>
</dbReference>
<name>A0AAQ3R912_9PEZI</name>
<feature type="compositionally biased region" description="Polar residues" evidence="3">
    <location>
        <begin position="487"/>
        <end position="497"/>
    </location>
</feature>
<dbReference type="Proteomes" id="UP001303373">
    <property type="component" value="Chromosome 3"/>
</dbReference>
<gene>
    <name evidence="7" type="ORF">R9X50_00245800</name>
</gene>
<organism evidence="7 8">
    <name type="scientific">Acrodontium crateriforme</name>
    <dbReference type="NCBI Taxonomy" id="150365"/>
    <lineage>
        <taxon>Eukaryota</taxon>
        <taxon>Fungi</taxon>
        <taxon>Dikarya</taxon>
        <taxon>Ascomycota</taxon>
        <taxon>Pezizomycotina</taxon>
        <taxon>Dothideomycetes</taxon>
        <taxon>Dothideomycetidae</taxon>
        <taxon>Mycosphaerellales</taxon>
        <taxon>Teratosphaeriaceae</taxon>
        <taxon>Acrodontium</taxon>
    </lineage>
</organism>
<proteinExistence type="predicted"/>
<dbReference type="SUPFAM" id="SSF48371">
    <property type="entry name" value="ARM repeat"/>
    <property type="match status" value="1"/>
</dbReference>
<sequence>MIKMSAISLLSSELSGLSTEAKRKIPELRTAAEKSLQELKSLPTTSEQQISADLSRRPAFIDPFLIACATRNARFASSGLACLQRLVVIKGLPKSRLNETLDAFSAGAELGLDVQLKVLQALPSLVQNYADELHGGLLASALQVCASLENSHTQTVSGVAAATLQQLVTAVFDKVAIEDEQGNKIKPMVDVPGDGQPISLRPAAFDAYRVFRDLVLTAEGRQTKFVQLQSLSPESSLELIWSSINSHPRLFGVHVELNAVIRSHVLPLVTLALTDKLSYSITVRSLRILDLVLLRYLPKFPVECQVALNLITDILDGERTTTWKRVCAMEIIRNVFANGNTIVDAFMVYDCAESSKPVIQDLMSAFVRLSTEKPSVLGLGQQSTTPAKTASRVHQGVEPAVLEATGGMTGVISSALGASEHDEVGISSEWSFPRAACLEHLDKADPPSLPETYMCAMVLECLGNLSDTFARIILPLSVQHEQVKGSAASSDPTVQGTNHERNQTTRLSRSQSFRKRAVPLNPLEIQGTLAAKRAHAVAGLIEKCWPAILATSSTFLNATLEDQYYRNLIKSYQRFAQVAGILRLTTPRDALMTTLSKFAIPPHVLIASMSDGLKGSTVESPRVASNTKGLLSVDSLVGQTSSTTIDRERRPSSEPFRHTLSTRNLLCLRALLNLAIALGPTLNIAFNVVVDALRQADMILSTTPPQIGRTGGNNLQRESESPAGVQAFITEVAAVEAAVSRLLESTADYPDASFLDVLNAFCRLLKGSQPHAEIPSTPENIPSAPSTPIKTRSFSGLPGISMLTEMHDRDYQFVIPKLGMLAQLNVSRFASNDQLESGWKVLVDTLNDVAVNALRPREARRAAADIICKMSAAIVSEALQEDESSRALIQKRALEVLLELVDSIYDKEDEITSADHEIQGHTIDALCSTLERCGESLVAGWTKVIAILSSAFERLEKVPVKRHEPAGIDWDSITNDFVSLPVGRSAFAATQLVCSDFLAALPSDVIPSLIELLTRFLQQTDDLNVALTTVTTTLNISDFLFSSLSSHAMHDFIIDIEQKANVEQAICHQAPKSRSAQILMLLLRLREVTRRTQNNVKTATFQTICNIFQSHGDEMSPATWDLALRMVNLRIVADDASLYNRKERNSGKNDDGIFMPNLEMSKSIILGTSGILAQHIRLIEQVERLPSLWEAFLKTMESFLDTEQLALHAVVFNALAKILSQFTRGSALCATPSYRTVALWLNRIPCSVEDSTSHDSNQEAFIAYADTASELYRLTNESIDSSRLRKMMDNLYQCIKQSDGPHYGEDLKIMSPLQSKVLSLLKSLRTDLPNMPSRLIGIASQLATLHHETTAINTSRRGPTFVALVSESIHWLQSLVQEHIQTPEIIETGAALSAVQSCRRLVVEKYAYKAAYKGTPLWQSATSTALALSKSILDAIKGTEFDNKTRVSLLTEFVALTGGIVSARGVRTVHDQMKLYEDQLFDIESFRDLREILIPQLRDKDLPDEVRTKYCHYLFEASIIHATLDTINENGIPLPSRATTARRAHINQIAYAQRERMCYLCFSELVSLSLASEESFKMDKLAQAAMPLLQIRLAIPIRRYIADQPLRGRRPQPCSELEELLFCLDRIKQLGTESDLALIMPVQNDLSTTPPSLYPLLIKAVAVAGDEWSGSQKVLKSLHSVLETPRNVR</sequence>
<keyword evidence="2" id="KW-0653">Protein transport</keyword>
<reference evidence="7 8" key="1">
    <citation type="submission" date="2023-11" db="EMBL/GenBank/DDBJ databases">
        <title>An acidophilic fungus is an integral part of prey digestion in a carnivorous sundew plant.</title>
        <authorList>
            <person name="Tsai I.J."/>
        </authorList>
    </citation>
    <scope>NUCLEOTIDE SEQUENCE [LARGE SCALE GENOMIC DNA]</scope>
    <source>
        <strain evidence="7">169a</strain>
    </source>
</reference>
<evidence type="ECO:0000259" key="6">
    <source>
        <dbReference type="Pfam" id="PF16213"/>
    </source>
</evidence>
<evidence type="ECO:0000259" key="5">
    <source>
        <dbReference type="Pfam" id="PF16206"/>
    </source>
</evidence>
<protein>
    <recommendedName>
        <fullName evidence="9">MON2</fullName>
    </recommendedName>
</protein>
<feature type="region of interest" description="Disordered" evidence="3">
    <location>
        <begin position="484"/>
        <end position="512"/>
    </location>
</feature>
<evidence type="ECO:0000313" key="7">
    <source>
        <dbReference type="EMBL" id="WPG99639.1"/>
    </source>
</evidence>
<feature type="domain" description="Mon2 C-terminal" evidence="5">
    <location>
        <begin position="996"/>
        <end position="1127"/>
    </location>
</feature>
<accession>A0AAQ3R912</accession>
<feature type="domain" description="Mon2/Sec7/BIG1-like HUS" evidence="4">
    <location>
        <begin position="204"/>
        <end position="358"/>
    </location>
</feature>
<dbReference type="Pfam" id="PF12783">
    <property type="entry name" value="Sec7-like_HUS"/>
    <property type="match status" value="1"/>
</dbReference>
<dbReference type="Pfam" id="PF16213">
    <property type="entry name" value="DCB"/>
    <property type="match status" value="1"/>
</dbReference>
<dbReference type="InterPro" id="IPR016024">
    <property type="entry name" value="ARM-type_fold"/>
</dbReference>
<keyword evidence="8" id="KW-1185">Reference proteome</keyword>
<dbReference type="GO" id="GO:0005794">
    <property type="term" value="C:Golgi apparatus"/>
    <property type="evidence" value="ECO:0007669"/>
    <property type="project" value="UniProtKB-ARBA"/>
</dbReference>
<keyword evidence="1" id="KW-0813">Transport</keyword>
<dbReference type="GO" id="GO:0015031">
    <property type="term" value="P:protein transport"/>
    <property type="evidence" value="ECO:0007669"/>
    <property type="project" value="UniProtKB-KW"/>
</dbReference>
<evidence type="ECO:0000256" key="3">
    <source>
        <dbReference type="SAM" id="MobiDB-lite"/>
    </source>
</evidence>
<feature type="domain" description="Mon2/Sec7/BIG1-like dimerisation and cyclophilin-binding" evidence="6">
    <location>
        <begin position="7"/>
        <end position="179"/>
    </location>
</feature>
<dbReference type="InterPro" id="IPR032629">
    <property type="entry name" value="DCB_dom"/>
</dbReference>
<evidence type="ECO:0000256" key="2">
    <source>
        <dbReference type="ARBA" id="ARBA00022927"/>
    </source>
</evidence>
<dbReference type="Pfam" id="PF16206">
    <property type="entry name" value="Mon2_C"/>
    <property type="match status" value="1"/>
</dbReference>
<evidence type="ECO:0000256" key="1">
    <source>
        <dbReference type="ARBA" id="ARBA00022448"/>
    </source>
</evidence>